<dbReference type="InterPro" id="IPR001138">
    <property type="entry name" value="Zn2Cys6_DnaBD"/>
</dbReference>
<dbReference type="GO" id="GO:0008270">
    <property type="term" value="F:zinc ion binding"/>
    <property type="evidence" value="ECO:0007669"/>
    <property type="project" value="InterPro"/>
</dbReference>
<sequence length="396" mass="43957">MKDNVPAQVQQSQRHDVTIGYAPAYGLYYEDDSQISNYERSLSYHEMVARGQRPIVNFGSTLQDALREAPRLTAREDRPQSRAAGIWDAQNSHDRLVDHGEHGRPFDNSKVMNDCTWYLSGSDMGAMSHSTWSAVYGGTDYYSSSTEHTAPTGDVSAGAYTVNNAASDQRKAGVLESSGPRPQDEHIMSLDRACNNASGPVLSHHYPYNRPSNDGSQHSSIAKVLISSAASTKEHHAVFAEFPDGRRSSALEERVHDQGGYQYRKESAAVNSRCHLHLSRSPTIPSDTSAPGRQEEPSTSSTQDSPPVPGVMLEQTFTLELNIPKKDDKKPVMACLFCRERKIACGPPPPDSEDRTCKQCKRRRQECKYPTESFRGQRRGGRRRKSTKEANKVILG</sequence>
<accession>A0A165MVV1</accession>
<feature type="region of interest" description="Disordered" evidence="1">
    <location>
        <begin position="368"/>
        <end position="396"/>
    </location>
</feature>
<evidence type="ECO:0000313" key="3">
    <source>
        <dbReference type="EMBL" id="KZT18848.1"/>
    </source>
</evidence>
<dbReference type="SUPFAM" id="SSF57701">
    <property type="entry name" value="Zn2/Cys6 DNA-binding domain"/>
    <property type="match status" value="1"/>
</dbReference>
<protein>
    <recommendedName>
        <fullName evidence="2">Zn(2)-C6 fungal-type domain-containing protein</fullName>
    </recommendedName>
</protein>
<dbReference type="Proteomes" id="UP000076761">
    <property type="component" value="Unassembled WGS sequence"/>
</dbReference>
<name>A0A165MVV1_9AGAM</name>
<dbReference type="PROSITE" id="PS50048">
    <property type="entry name" value="ZN2_CY6_FUNGAL_2"/>
    <property type="match status" value="1"/>
</dbReference>
<gene>
    <name evidence="3" type="ORF">NEOLEDRAFT_1142826</name>
</gene>
<reference evidence="3 4" key="1">
    <citation type="journal article" date="2016" name="Mol. Biol. Evol.">
        <title>Comparative Genomics of Early-Diverging Mushroom-Forming Fungi Provides Insights into the Origins of Lignocellulose Decay Capabilities.</title>
        <authorList>
            <person name="Nagy L.G."/>
            <person name="Riley R."/>
            <person name="Tritt A."/>
            <person name="Adam C."/>
            <person name="Daum C."/>
            <person name="Floudas D."/>
            <person name="Sun H."/>
            <person name="Yadav J.S."/>
            <person name="Pangilinan J."/>
            <person name="Larsson K.H."/>
            <person name="Matsuura K."/>
            <person name="Barry K."/>
            <person name="Labutti K."/>
            <person name="Kuo R."/>
            <person name="Ohm R.A."/>
            <person name="Bhattacharya S.S."/>
            <person name="Shirouzu T."/>
            <person name="Yoshinaga Y."/>
            <person name="Martin F.M."/>
            <person name="Grigoriev I.V."/>
            <person name="Hibbett D.S."/>
        </authorList>
    </citation>
    <scope>NUCLEOTIDE SEQUENCE [LARGE SCALE GENOMIC DNA]</scope>
    <source>
        <strain evidence="3 4">HHB14362 ss-1</strain>
    </source>
</reference>
<dbReference type="CDD" id="cd00067">
    <property type="entry name" value="GAL4"/>
    <property type="match status" value="1"/>
</dbReference>
<dbReference type="Gene3D" id="4.10.240.10">
    <property type="entry name" value="Zn(2)-C6 fungal-type DNA-binding domain"/>
    <property type="match status" value="1"/>
</dbReference>
<evidence type="ECO:0000259" key="2">
    <source>
        <dbReference type="PROSITE" id="PS50048"/>
    </source>
</evidence>
<dbReference type="PROSITE" id="PS00463">
    <property type="entry name" value="ZN2_CY6_FUNGAL_1"/>
    <property type="match status" value="1"/>
</dbReference>
<feature type="region of interest" description="Disordered" evidence="1">
    <location>
        <begin position="272"/>
        <end position="310"/>
    </location>
</feature>
<evidence type="ECO:0000313" key="4">
    <source>
        <dbReference type="Proteomes" id="UP000076761"/>
    </source>
</evidence>
<dbReference type="EMBL" id="KV425659">
    <property type="protein sequence ID" value="KZT18848.1"/>
    <property type="molecule type" value="Genomic_DNA"/>
</dbReference>
<evidence type="ECO:0000256" key="1">
    <source>
        <dbReference type="SAM" id="MobiDB-lite"/>
    </source>
</evidence>
<dbReference type="AlphaFoldDB" id="A0A165MVV1"/>
<dbReference type="SMART" id="SM00066">
    <property type="entry name" value="GAL4"/>
    <property type="match status" value="1"/>
</dbReference>
<dbReference type="GO" id="GO:0000981">
    <property type="term" value="F:DNA-binding transcription factor activity, RNA polymerase II-specific"/>
    <property type="evidence" value="ECO:0007669"/>
    <property type="project" value="InterPro"/>
</dbReference>
<feature type="compositionally biased region" description="Basic residues" evidence="1">
    <location>
        <begin position="376"/>
        <end position="386"/>
    </location>
</feature>
<organism evidence="3 4">
    <name type="scientific">Neolentinus lepideus HHB14362 ss-1</name>
    <dbReference type="NCBI Taxonomy" id="1314782"/>
    <lineage>
        <taxon>Eukaryota</taxon>
        <taxon>Fungi</taxon>
        <taxon>Dikarya</taxon>
        <taxon>Basidiomycota</taxon>
        <taxon>Agaricomycotina</taxon>
        <taxon>Agaricomycetes</taxon>
        <taxon>Gloeophyllales</taxon>
        <taxon>Gloeophyllaceae</taxon>
        <taxon>Neolentinus</taxon>
    </lineage>
</organism>
<proteinExistence type="predicted"/>
<dbReference type="InParanoid" id="A0A165MVV1"/>
<feature type="domain" description="Zn(2)-C6 fungal-type" evidence="2">
    <location>
        <begin position="334"/>
        <end position="369"/>
    </location>
</feature>
<feature type="compositionally biased region" description="Basic and acidic residues" evidence="1">
    <location>
        <begin position="387"/>
        <end position="396"/>
    </location>
</feature>
<dbReference type="OrthoDB" id="39175at2759"/>
<feature type="compositionally biased region" description="Polar residues" evidence="1">
    <location>
        <begin position="280"/>
        <end position="305"/>
    </location>
</feature>
<keyword evidence="4" id="KW-1185">Reference proteome</keyword>
<dbReference type="InterPro" id="IPR036864">
    <property type="entry name" value="Zn2-C6_fun-type_DNA-bd_sf"/>
</dbReference>